<gene>
    <name evidence="2" type="ORF">H9702_09455</name>
</gene>
<keyword evidence="1" id="KW-0812">Transmembrane</keyword>
<evidence type="ECO:0000313" key="2">
    <source>
        <dbReference type="EMBL" id="HJC37336.1"/>
    </source>
</evidence>
<evidence type="ECO:0000256" key="1">
    <source>
        <dbReference type="SAM" id="Phobius"/>
    </source>
</evidence>
<dbReference type="Proteomes" id="UP000823896">
    <property type="component" value="Unassembled WGS sequence"/>
</dbReference>
<protein>
    <submittedName>
        <fullName evidence="2">CvpA family protein</fullName>
    </submittedName>
</protein>
<reference evidence="2" key="1">
    <citation type="journal article" date="2021" name="PeerJ">
        <title>Extensive microbial diversity within the chicken gut microbiome revealed by metagenomics and culture.</title>
        <authorList>
            <person name="Gilroy R."/>
            <person name="Ravi A."/>
            <person name="Getino M."/>
            <person name="Pursley I."/>
            <person name="Horton D.L."/>
            <person name="Alikhan N.F."/>
            <person name="Baker D."/>
            <person name="Gharbi K."/>
            <person name="Hall N."/>
            <person name="Watson M."/>
            <person name="Adriaenssens E.M."/>
            <person name="Foster-Nyarko E."/>
            <person name="Jarju S."/>
            <person name="Secka A."/>
            <person name="Antonio M."/>
            <person name="Oren A."/>
            <person name="Chaudhuri R.R."/>
            <person name="La Ragione R."/>
            <person name="Hildebrand F."/>
            <person name="Pallen M.J."/>
        </authorList>
    </citation>
    <scope>NUCLEOTIDE SEQUENCE</scope>
    <source>
        <strain evidence="2">CHK187-11901</strain>
    </source>
</reference>
<proteinExistence type="predicted"/>
<feature type="transmembrane region" description="Helical" evidence="1">
    <location>
        <begin position="48"/>
        <end position="68"/>
    </location>
</feature>
<dbReference type="AlphaFoldDB" id="A0A9D2SX29"/>
<sequence length="553" mass="61597">MRFDFHQAFSRSHRLAGVKGHLCALLLTVLLFALHFYFALFAIHLQDSGSVCLILGYLLLFAGLDWLLTGRLIRLHKVLGSIAAAGFVLVCVLQLWSAPLFQASAYHDQLQLTQTDQFSENFAEVDMSSVPVIDYDVARQLGDKKMGEVTALGSQFEVSDDYTLCSVNGTLYRVSPLEYRDFIKWIQNRGEGVPGYIRVNVSDPSDVELVLLDEGMKFVESAFLNDRLERHVRLHYPTEMLTDYSFEVDDEGRPYYVVSTYRPKVGVYGGNDATGIILVDPISGACTKYDEDEVPQWVDRIQPSAFALEQLDNWGRYVNGFFNTLFGQRDMLTNTEGHNYISIDGEMYVYTGVTSIGADHSIVGFALINLKDKEATFYKVNGADEASAMSSAEGEVQEKGYEATFPILLNVGGHPTYFVSLKDQEGLVKQYAFVSLENYSLVGIGDTVGAAQRGYLLRLSENGKENESDPAAMQVVSGTLSALESAVQEGSTHYYFTIEGNDRLFIAPLSLSSELVMSEVGDAVQVRYVESEDMTIVIDAFDNETMHYDDPEE</sequence>
<dbReference type="EMBL" id="DWWM01000057">
    <property type="protein sequence ID" value="HJC37336.1"/>
    <property type="molecule type" value="Genomic_DNA"/>
</dbReference>
<evidence type="ECO:0000313" key="3">
    <source>
        <dbReference type="Proteomes" id="UP000823896"/>
    </source>
</evidence>
<reference evidence="2" key="2">
    <citation type="submission" date="2021-04" db="EMBL/GenBank/DDBJ databases">
        <authorList>
            <person name="Gilroy R."/>
        </authorList>
    </citation>
    <scope>NUCLEOTIDE SEQUENCE</scope>
    <source>
        <strain evidence="2">CHK187-11901</strain>
    </source>
</reference>
<feature type="transmembrane region" description="Helical" evidence="1">
    <location>
        <begin position="21"/>
        <end position="42"/>
    </location>
</feature>
<feature type="transmembrane region" description="Helical" evidence="1">
    <location>
        <begin position="75"/>
        <end position="96"/>
    </location>
</feature>
<accession>A0A9D2SX29</accession>
<keyword evidence="1" id="KW-0472">Membrane</keyword>
<organism evidence="2 3">
    <name type="scientific">Candidatus Merdibacter merdavium</name>
    <dbReference type="NCBI Taxonomy" id="2838692"/>
    <lineage>
        <taxon>Bacteria</taxon>
        <taxon>Bacillati</taxon>
        <taxon>Bacillota</taxon>
        <taxon>Erysipelotrichia</taxon>
        <taxon>Erysipelotrichales</taxon>
        <taxon>Erysipelotrichaceae</taxon>
        <taxon>Merdibacter</taxon>
    </lineage>
</organism>
<comment type="caution">
    <text evidence="2">The sequence shown here is derived from an EMBL/GenBank/DDBJ whole genome shotgun (WGS) entry which is preliminary data.</text>
</comment>
<keyword evidence="1" id="KW-1133">Transmembrane helix</keyword>
<name>A0A9D2SX29_9FIRM</name>